<gene>
    <name evidence="7" type="ORF">GCM10023225_06640</name>
</gene>
<dbReference type="Proteomes" id="UP001501195">
    <property type="component" value="Unassembled WGS sequence"/>
</dbReference>
<evidence type="ECO:0000256" key="2">
    <source>
        <dbReference type="ARBA" id="ARBA00022475"/>
    </source>
</evidence>
<dbReference type="RefSeq" id="WP_345710918.1">
    <property type="nucleotide sequence ID" value="NZ_BAABIL010000076.1"/>
</dbReference>
<keyword evidence="3 6" id="KW-0812">Transmembrane</keyword>
<feature type="transmembrane region" description="Helical" evidence="6">
    <location>
        <begin position="12"/>
        <end position="33"/>
    </location>
</feature>
<reference evidence="8" key="1">
    <citation type="journal article" date="2019" name="Int. J. Syst. Evol. Microbiol.">
        <title>The Global Catalogue of Microorganisms (GCM) 10K type strain sequencing project: providing services to taxonomists for standard genome sequencing and annotation.</title>
        <authorList>
            <consortium name="The Broad Institute Genomics Platform"/>
            <consortium name="The Broad Institute Genome Sequencing Center for Infectious Disease"/>
            <person name="Wu L."/>
            <person name="Ma J."/>
        </authorList>
    </citation>
    <scope>NUCLEOTIDE SEQUENCE [LARGE SCALE GENOMIC DNA]</scope>
    <source>
        <strain evidence="8">JCM 18126</strain>
    </source>
</reference>
<feature type="transmembrane region" description="Helical" evidence="6">
    <location>
        <begin position="131"/>
        <end position="150"/>
    </location>
</feature>
<evidence type="ECO:0000256" key="3">
    <source>
        <dbReference type="ARBA" id="ARBA00022692"/>
    </source>
</evidence>
<evidence type="ECO:0000256" key="4">
    <source>
        <dbReference type="ARBA" id="ARBA00022989"/>
    </source>
</evidence>
<feature type="transmembrane region" description="Helical" evidence="6">
    <location>
        <begin position="231"/>
        <end position="251"/>
    </location>
</feature>
<dbReference type="InterPro" id="IPR043428">
    <property type="entry name" value="LivM-like"/>
</dbReference>
<comment type="subcellular location">
    <subcellularLocation>
        <location evidence="1">Cell membrane</location>
        <topology evidence="1">Multi-pass membrane protein</topology>
    </subcellularLocation>
</comment>
<evidence type="ECO:0000313" key="7">
    <source>
        <dbReference type="EMBL" id="GAA4966376.1"/>
    </source>
</evidence>
<protein>
    <recommendedName>
        <fullName evidence="9">Amino acid/amide ABC transporter membrane protein 2 (HAAT family)</fullName>
    </recommendedName>
</protein>
<keyword evidence="2" id="KW-1003">Cell membrane</keyword>
<proteinExistence type="predicted"/>
<keyword evidence="5 6" id="KW-0472">Membrane</keyword>
<evidence type="ECO:0000256" key="1">
    <source>
        <dbReference type="ARBA" id="ARBA00004651"/>
    </source>
</evidence>
<keyword evidence="4 6" id="KW-1133">Transmembrane helix</keyword>
<name>A0ABP9HBD7_9ACTN</name>
<evidence type="ECO:0000313" key="8">
    <source>
        <dbReference type="Proteomes" id="UP001501195"/>
    </source>
</evidence>
<organism evidence="7 8">
    <name type="scientific">Kineococcus glutinatus</name>
    <dbReference type="NCBI Taxonomy" id="1070872"/>
    <lineage>
        <taxon>Bacteria</taxon>
        <taxon>Bacillati</taxon>
        <taxon>Actinomycetota</taxon>
        <taxon>Actinomycetes</taxon>
        <taxon>Kineosporiales</taxon>
        <taxon>Kineosporiaceae</taxon>
        <taxon>Kineococcus</taxon>
    </lineage>
</organism>
<dbReference type="CDD" id="cd06581">
    <property type="entry name" value="TM_PBP1_LivM_like"/>
    <property type="match status" value="1"/>
</dbReference>
<accession>A0ABP9HBD7</accession>
<evidence type="ECO:0000256" key="5">
    <source>
        <dbReference type="ARBA" id="ARBA00023136"/>
    </source>
</evidence>
<dbReference type="PANTHER" id="PTHR30482:SF17">
    <property type="entry name" value="ABC TRANSPORTER ATP-BINDING PROTEIN"/>
    <property type="match status" value="1"/>
</dbReference>
<feature type="transmembrane region" description="Helical" evidence="6">
    <location>
        <begin position="281"/>
        <end position="301"/>
    </location>
</feature>
<comment type="caution">
    <text evidence="7">The sequence shown here is derived from an EMBL/GenBank/DDBJ whole genome shotgun (WGS) entry which is preliminary data.</text>
</comment>
<evidence type="ECO:0000256" key="6">
    <source>
        <dbReference type="SAM" id="Phobius"/>
    </source>
</evidence>
<feature type="transmembrane region" description="Helical" evidence="6">
    <location>
        <begin position="39"/>
        <end position="63"/>
    </location>
</feature>
<feature type="transmembrane region" description="Helical" evidence="6">
    <location>
        <begin position="257"/>
        <end position="274"/>
    </location>
</feature>
<dbReference type="InterPro" id="IPR001851">
    <property type="entry name" value="ABC_transp_permease"/>
</dbReference>
<dbReference type="Pfam" id="PF02653">
    <property type="entry name" value="BPD_transp_2"/>
    <property type="match status" value="1"/>
</dbReference>
<dbReference type="EMBL" id="BAABIL010000076">
    <property type="protein sequence ID" value="GAA4966376.1"/>
    <property type="molecule type" value="Genomic_DNA"/>
</dbReference>
<sequence length="368" mass="36303">MSVATGPVGRVRGGGALPVAAAVVAVLAVLPLVDVAVPVVLPGAVSSPGALQVLAVGLVFAGLAMSYDVLFGYTGLLSFGHALFFGLAVYGTNLLVGEAGLPYAVAAALAVAGTAICAALLGAVALRARGVAFAMVTLAFVEAFAIFLVTDPLGVTGGDEGLALASAGVPDAFRGVLNLRNTYWLALAFAAVTFVLVRAATASTAGRVWQAIRENEDRVELLGIRPLPCKLLAFVVGATLAAAGGCVHLLVVRGANPHLASADFTLALLVMVVLGGAGRLWGAALGGLVYGLLTLRLPALASSGVLDGLPGPVARVLAEPLFVLGALFVLLVLFAPGGAAGAVDRVSAALGRRPGGGPAGGGAGRGPA</sequence>
<feature type="transmembrane region" description="Helical" evidence="6">
    <location>
        <begin position="321"/>
        <end position="343"/>
    </location>
</feature>
<dbReference type="PANTHER" id="PTHR30482">
    <property type="entry name" value="HIGH-AFFINITY BRANCHED-CHAIN AMINO ACID TRANSPORT SYSTEM PERMEASE"/>
    <property type="match status" value="1"/>
</dbReference>
<keyword evidence="8" id="KW-1185">Reference proteome</keyword>
<feature type="transmembrane region" description="Helical" evidence="6">
    <location>
        <begin position="183"/>
        <end position="210"/>
    </location>
</feature>
<feature type="transmembrane region" description="Helical" evidence="6">
    <location>
        <begin position="70"/>
        <end position="91"/>
    </location>
</feature>
<evidence type="ECO:0008006" key="9">
    <source>
        <dbReference type="Google" id="ProtNLM"/>
    </source>
</evidence>
<feature type="transmembrane region" description="Helical" evidence="6">
    <location>
        <begin position="103"/>
        <end position="124"/>
    </location>
</feature>